<protein>
    <recommendedName>
        <fullName evidence="3">Phage tail protein</fullName>
    </recommendedName>
</protein>
<accession>A0AAE6Z007</accession>
<proteinExistence type="predicted"/>
<reference evidence="1 2" key="1">
    <citation type="submission" date="2018-11" db="EMBL/GenBank/DDBJ databases">
        <title>Complete genome sequence of Dickeya zeae strain CE1 infecting Canna edulis Ker-Gawl. in China.</title>
        <authorList>
            <person name="Zhang J."/>
            <person name="Lin B."/>
            <person name="Shen H."/>
            <person name="Jiang S."/>
            <person name="Pu X."/>
            <person name="Sun D."/>
        </authorList>
    </citation>
    <scope>NUCLEOTIDE SEQUENCE [LARGE SCALE GENOMIC DNA]</scope>
    <source>
        <strain evidence="1 2">CE1</strain>
    </source>
</reference>
<evidence type="ECO:0008006" key="3">
    <source>
        <dbReference type="Google" id="ProtNLM"/>
    </source>
</evidence>
<dbReference type="InterPro" id="IPR038147">
    <property type="entry name" value="Cox_sf"/>
</dbReference>
<sequence length="158" mass="17959">MGELVYEVRYPVDAVPYPKFAELIGKSEAAVKAMVDKGKLPLVPWVNPEKSNPSRAENWVYIPEFIDDFTLPLMAWLWQNQPDLLLNPQKNREVKFTTLINNDDSADILFEIPVRERVKVTRDDNGSLRAEHLPEPRPRLTGGVWDTVLDDATGETAS</sequence>
<dbReference type="AlphaFoldDB" id="A0AAE6Z007"/>
<dbReference type="Proteomes" id="UP000500801">
    <property type="component" value="Chromosome"/>
</dbReference>
<dbReference type="EMBL" id="CP033622">
    <property type="protein sequence ID" value="QIZ51407.1"/>
    <property type="molecule type" value="Genomic_DNA"/>
</dbReference>
<dbReference type="InterPro" id="IPR009678">
    <property type="entry name" value="Phage_tail_completion_R"/>
</dbReference>
<organism evidence="1 2">
    <name type="scientific">Dickeya zeae</name>
    <dbReference type="NCBI Taxonomy" id="204042"/>
    <lineage>
        <taxon>Bacteria</taxon>
        <taxon>Pseudomonadati</taxon>
        <taxon>Pseudomonadota</taxon>
        <taxon>Gammaproteobacteria</taxon>
        <taxon>Enterobacterales</taxon>
        <taxon>Pectobacteriaceae</taxon>
        <taxon>Dickeya</taxon>
    </lineage>
</organism>
<evidence type="ECO:0000313" key="2">
    <source>
        <dbReference type="Proteomes" id="UP000500801"/>
    </source>
</evidence>
<gene>
    <name evidence="1" type="ORF">DWG24_11845</name>
</gene>
<dbReference type="Pfam" id="PF06891">
    <property type="entry name" value="P2_Phage_GpR"/>
    <property type="match status" value="1"/>
</dbReference>
<name>A0AAE6Z007_9GAMM</name>
<evidence type="ECO:0000313" key="1">
    <source>
        <dbReference type="EMBL" id="QIZ51407.1"/>
    </source>
</evidence>
<dbReference type="Gene3D" id="6.10.200.10">
    <property type="entry name" value="Regulatory phage protein Cox"/>
    <property type="match status" value="1"/>
</dbReference>